<dbReference type="SMART" id="SM00530">
    <property type="entry name" value="HTH_XRE"/>
    <property type="match status" value="1"/>
</dbReference>
<proteinExistence type="predicted"/>
<protein>
    <submittedName>
        <fullName evidence="2">Transcriptional regulator</fullName>
    </submittedName>
</protein>
<accession>A0A246K216</accession>
<name>A0A246K216_9SPHN</name>
<organism evidence="2 3">
    <name type="scientific">Sphingopyxis bauzanensis</name>
    <dbReference type="NCBI Taxonomy" id="651663"/>
    <lineage>
        <taxon>Bacteria</taxon>
        <taxon>Pseudomonadati</taxon>
        <taxon>Pseudomonadota</taxon>
        <taxon>Alphaproteobacteria</taxon>
        <taxon>Sphingomonadales</taxon>
        <taxon>Sphingomonadaceae</taxon>
        <taxon>Sphingopyxis</taxon>
    </lineage>
</organism>
<dbReference type="Pfam" id="PF01381">
    <property type="entry name" value="HTH_3"/>
    <property type="match status" value="1"/>
</dbReference>
<evidence type="ECO:0000259" key="1">
    <source>
        <dbReference type="PROSITE" id="PS50943"/>
    </source>
</evidence>
<dbReference type="PROSITE" id="PS50943">
    <property type="entry name" value="HTH_CROC1"/>
    <property type="match status" value="1"/>
</dbReference>
<reference evidence="2 3" key="1">
    <citation type="journal article" date="2010" name="Int. J. Syst. Evol. Microbiol.">
        <title>Sphingopyxis bauzanensis sp. nov., a psychrophilic bacterium isolated from soil.</title>
        <authorList>
            <person name="Zhang D.C."/>
            <person name="Liu H.C."/>
            <person name="Xin Y.H."/>
            <person name="Zhou Y.G."/>
            <person name="Schinner F."/>
            <person name="Margesin R."/>
        </authorList>
    </citation>
    <scope>NUCLEOTIDE SEQUENCE [LARGE SCALE GENOMIC DNA]</scope>
    <source>
        <strain evidence="2 3">DSM 22271</strain>
    </source>
</reference>
<dbReference type="AlphaFoldDB" id="A0A246K216"/>
<feature type="domain" description="HTH cro/C1-type" evidence="1">
    <location>
        <begin position="58"/>
        <end position="112"/>
    </location>
</feature>
<dbReference type="InterPro" id="IPR010982">
    <property type="entry name" value="Lambda_DNA-bd_dom_sf"/>
</dbReference>
<dbReference type="RefSeq" id="WP_088440263.1">
    <property type="nucleotide sequence ID" value="NZ_BMMC01000001.1"/>
</dbReference>
<dbReference type="Proteomes" id="UP000197361">
    <property type="component" value="Unassembled WGS sequence"/>
</dbReference>
<dbReference type="OrthoDB" id="407979at2"/>
<comment type="caution">
    <text evidence="2">The sequence shown here is derived from an EMBL/GenBank/DDBJ whole genome shotgun (WGS) entry which is preliminary data.</text>
</comment>
<evidence type="ECO:0000313" key="3">
    <source>
        <dbReference type="Proteomes" id="UP000197361"/>
    </source>
</evidence>
<gene>
    <name evidence="2" type="ORF">CDQ92_05225</name>
</gene>
<dbReference type="InterPro" id="IPR001387">
    <property type="entry name" value="Cro/C1-type_HTH"/>
</dbReference>
<sequence>MNKMVTIPQAEYDRLREAAEDLADLRAFDGAKAALAAGEDELVPADYAKRLIAGESPLRVWRELRGLSQVKLGAVSGVNRVQIADIEAGRGKGSVETVRKLGEALGVMVDDLI</sequence>
<dbReference type="EMBL" id="NISK01000001">
    <property type="protein sequence ID" value="OWQ99520.1"/>
    <property type="molecule type" value="Genomic_DNA"/>
</dbReference>
<dbReference type="Gene3D" id="1.10.260.40">
    <property type="entry name" value="lambda repressor-like DNA-binding domains"/>
    <property type="match status" value="1"/>
</dbReference>
<keyword evidence="3" id="KW-1185">Reference proteome</keyword>
<evidence type="ECO:0000313" key="2">
    <source>
        <dbReference type="EMBL" id="OWQ99520.1"/>
    </source>
</evidence>
<dbReference type="GO" id="GO:0003677">
    <property type="term" value="F:DNA binding"/>
    <property type="evidence" value="ECO:0007669"/>
    <property type="project" value="InterPro"/>
</dbReference>
<dbReference type="CDD" id="cd00093">
    <property type="entry name" value="HTH_XRE"/>
    <property type="match status" value="1"/>
</dbReference>
<dbReference type="SUPFAM" id="SSF47413">
    <property type="entry name" value="lambda repressor-like DNA-binding domains"/>
    <property type="match status" value="1"/>
</dbReference>